<evidence type="ECO:0008006" key="5">
    <source>
        <dbReference type="Google" id="ProtNLM"/>
    </source>
</evidence>
<dbReference type="Proteomes" id="UP000821866">
    <property type="component" value="Chromosome 7"/>
</dbReference>
<dbReference type="GO" id="GO:0062129">
    <property type="term" value="C:chitin-based extracellular matrix"/>
    <property type="evidence" value="ECO:0007669"/>
    <property type="project" value="TreeGrafter"/>
</dbReference>
<keyword evidence="4" id="KW-1185">Reference proteome</keyword>
<evidence type="ECO:0000313" key="3">
    <source>
        <dbReference type="EMBL" id="KAH8020931.1"/>
    </source>
</evidence>
<name>A0A9J6DG15_RHIMP</name>
<protein>
    <recommendedName>
        <fullName evidence="5">Cuticle protein</fullName>
    </recommendedName>
</protein>
<dbReference type="PROSITE" id="PS51155">
    <property type="entry name" value="CHIT_BIND_RR_2"/>
    <property type="match status" value="1"/>
</dbReference>
<dbReference type="GO" id="GO:0008010">
    <property type="term" value="F:structural constituent of chitin-based larval cuticle"/>
    <property type="evidence" value="ECO:0007669"/>
    <property type="project" value="TreeGrafter"/>
</dbReference>
<organism evidence="3 4">
    <name type="scientific">Rhipicephalus microplus</name>
    <name type="common">Cattle tick</name>
    <name type="synonym">Boophilus microplus</name>
    <dbReference type="NCBI Taxonomy" id="6941"/>
    <lineage>
        <taxon>Eukaryota</taxon>
        <taxon>Metazoa</taxon>
        <taxon>Ecdysozoa</taxon>
        <taxon>Arthropoda</taxon>
        <taxon>Chelicerata</taxon>
        <taxon>Arachnida</taxon>
        <taxon>Acari</taxon>
        <taxon>Parasitiformes</taxon>
        <taxon>Ixodida</taxon>
        <taxon>Ixodoidea</taxon>
        <taxon>Ixodidae</taxon>
        <taxon>Rhipicephalinae</taxon>
        <taxon>Rhipicephalus</taxon>
        <taxon>Boophilus</taxon>
    </lineage>
</organism>
<evidence type="ECO:0000256" key="1">
    <source>
        <dbReference type="ARBA" id="ARBA00022460"/>
    </source>
</evidence>
<dbReference type="InterPro" id="IPR000618">
    <property type="entry name" value="Insect_cuticle"/>
</dbReference>
<proteinExistence type="predicted"/>
<dbReference type="PANTHER" id="PTHR10380">
    <property type="entry name" value="CUTICLE PROTEIN"/>
    <property type="match status" value="1"/>
</dbReference>
<dbReference type="EMBL" id="JABSTU010000009">
    <property type="protein sequence ID" value="KAH8020931.1"/>
    <property type="molecule type" value="Genomic_DNA"/>
</dbReference>
<accession>A0A9J6DG15</accession>
<dbReference type="PROSITE" id="PS00233">
    <property type="entry name" value="CHIT_BIND_RR_1"/>
    <property type="match status" value="1"/>
</dbReference>
<gene>
    <name evidence="3" type="ORF">HPB51_010321</name>
</gene>
<sequence length="227" mass="24359">MPLLAISDEKGWLLCGRVQWACGEPSKRTGGVDYSSRCLVSTIVKTRFHAQVVEDYWQHRSAKMVAGNYNFGYKEHHPSGATFRQETGNPWGHKVGSYGIADADGRYRLVKYVADTNGFRVHISTNEPGTAASSPAGAGINAPVALSAAPAVEPLLLEPSTPLGVVAKAVPAVTAAHVYGPPIVGPILKPAAPLNGFRPVYAKKSYAPVVVPAGREVEYDARDDRHW</sequence>
<dbReference type="AlphaFoldDB" id="A0A9J6DG15"/>
<dbReference type="Pfam" id="PF00379">
    <property type="entry name" value="Chitin_bind_4"/>
    <property type="match status" value="1"/>
</dbReference>
<dbReference type="InterPro" id="IPR031311">
    <property type="entry name" value="CHIT_BIND_RR_consensus"/>
</dbReference>
<reference evidence="3" key="2">
    <citation type="submission" date="2021-09" db="EMBL/GenBank/DDBJ databases">
        <authorList>
            <person name="Jia N."/>
            <person name="Wang J."/>
            <person name="Shi W."/>
            <person name="Du L."/>
            <person name="Sun Y."/>
            <person name="Zhan W."/>
            <person name="Jiang J."/>
            <person name="Wang Q."/>
            <person name="Zhang B."/>
            <person name="Ji P."/>
            <person name="Sakyi L.B."/>
            <person name="Cui X."/>
            <person name="Yuan T."/>
            <person name="Jiang B."/>
            <person name="Yang W."/>
            <person name="Lam T.T.-Y."/>
            <person name="Chang Q."/>
            <person name="Ding S."/>
            <person name="Wang X."/>
            <person name="Zhu J."/>
            <person name="Ruan X."/>
            <person name="Zhao L."/>
            <person name="Wei J."/>
            <person name="Que T."/>
            <person name="Du C."/>
            <person name="Cheng J."/>
            <person name="Dai P."/>
            <person name="Han X."/>
            <person name="Huang E."/>
            <person name="Gao Y."/>
            <person name="Liu J."/>
            <person name="Shao H."/>
            <person name="Ye R."/>
            <person name="Li L."/>
            <person name="Wei W."/>
            <person name="Wang X."/>
            <person name="Wang C."/>
            <person name="Huo Q."/>
            <person name="Li W."/>
            <person name="Guo W."/>
            <person name="Chen H."/>
            <person name="Chen S."/>
            <person name="Zhou L."/>
            <person name="Zhou L."/>
            <person name="Ni X."/>
            <person name="Tian J."/>
            <person name="Zhou Y."/>
            <person name="Sheng Y."/>
            <person name="Liu T."/>
            <person name="Pan Y."/>
            <person name="Xia L."/>
            <person name="Li J."/>
            <person name="Zhao F."/>
            <person name="Cao W."/>
        </authorList>
    </citation>
    <scope>NUCLEOTIDE SEQUENCE</scope>
    <source>
        <strain evidence="3">Rmic-2018</strain>
        <tissue evidence="3">Larvae</tissue>
    </source>
</reference>
<comment type="caution">
    <text evidence="3">The sequence shown here is derived from an EMBL/GenBank/DDBJ whole genome shotgun (WGS) entry which is preliminary data.</text>
</comment>
<evidence type="ECO:0000313" key="4">
    <source>
        <dbReference type="Proteomes" id="UP000821866"/>
    </source>
</evidence>
<dbReference type="InterPro" id="IPR050468">
    <property type="entry name" value="Cuticle_Struct_Prot"/>
</dbReference>
<dbReference type="VEuPathDB" id="VectorBase:LOC119173858"/>
<evidence type="ECO:0000256" key="2">
    <source>
        <dbReference type="PROSITE-ProRule" id="PRU00497"/>
    </source>
</evidence>
<reference evidence="3" key="1">
    <citation type="journal article" date="2020" name="Cell">
        <title>Large-Scale Comparative Analyses of Tick Genomes Elucidate Their Genetic Diversity and Vector Capacities.</title>
        <authorList>
            <consortium name="Tick Genome and Microbiome Consortium (TIGMIC)"/>
            <person name="Jia N."/>
            <person name="Wang J."/>
            <person name="Shi W."/>
            <person name="Du L."/>
            <person name="Sun Y."/>
            <person name="Zhan W."/>
            <person name="Jiang J.F."/>
            <person name="Wang Q."/>
            <person name="Zhang B."/>
            <person name="Ji P."/>
            <person name="Bell-Sakyi L."/>
            <person name="Cui X.M."/>
            <person name="Yuan T.T."/>
            <person name="Jiang B.G."/>
            <person name="Yang W.F."/>
            <person name="Lam T.T."/>
            <person name="Chang Q.C."/>
            <person name="Ding S.J."/>
            <person name="Wang X.J."/>
            <person name="Zhu J.G."/>
            <person name="Ruan X.D."/>
            <person name="Zhao L."/>
            <person name="Wei J.T."/>
            <person name="Ye R.Z."/>
            <person name="Que T.C."/>
            <person name="Du C.H."/>
            <person name="Zhou Y.H."/>
            <person name="Cheng J.X."/>
            <person name="Dai P.F."/>
            <person name="Guo W.B."/>
            <person name="Han X.H."/>
            <person name="Huang E.J."/>
            <person name="Li L.F."/>
            <person name="Wei W."/>
            <person name="Gao Y.C."/>
            <person name="Liu J.Z."/>
            <person name="Shao H.Z."/>
            <person name="Wang X."/>
            <person name="Wang C.C."/>
            <person name="Yang T.C."/>
            <person name="Huo Q.B."/>
            <person name="Li W."/>
            <person name="Chen H.Y."/>
            <person name="Chen S.E."/>
            <person name="Zhou L.G."/>
            <person name="Ni X.B."/>
            <person name="Tian J.H."/>
            <person name="Sheng Y."/>
            <person name="Liu T."/>
            <person name="Pan Y.S."/>
            <person name="Xia L.Y."/>
            <person name="Li J."/>
            <person name="Zhao F."/>
            <person name="Cao W.C."/>
        </authorList>
    </citation>
    <scope>NUCLEOTIDE SEQUENCE</scope>
    <source>
        <strain evidence="3">Rmic-2018</strain>
    </source>
</reference>
<keyword evidence="1 2" id="KW-0193">Cuticle</keyword>
<dbReference type="PANTHER" id="PTHR10380:SF173">
    <property type="entry name" value="CUTICULAR PROTEIN 47EF, ISOFORM C-RELATED"/>
    <property type="match status" value="1"/>
</dbReference>